<dbReference type="GO" id="GO:0015677">
    <property type="term" value="P:copper ion import"/>
    <property type="evidence" value="ECO:0007669"/>
    <property type="project" value="TreeGrafter"/>
</dbReference>
<dbReference type="InterPro" id="IPR028939">
    <property type="entry name" value="P5C_Rdtase_cat_N"/>
</dbReference>
<dbReference type="InterPro" id="IPR051267">
    <property type="entry name" value="STEAP_metalloreductase"/>
</dbReference>
<evidence type="ECO:0000256" key="1">
    <source>
        <dbReference type="ARBA" id="ARBA00023002"/>
    </source>
</evidence>
<dbReference type="PANTHER" id="PTHR14239">
    <property type="entry name" value="DUDULIN-RELATED"/>
    <property type="match status" value="1"/>
</dbReference>
<sequence length="248" mass="26368">MKIGILGTGNIGKTLVHRLSEKGHDVKVANSRGPASIGPDILSSGGRAVTAEEAVLDVDVVILSIPFNKIPDIAPLLAGLPDETVVIDTSNYYPSRDNRIEAVEAGQVESLWVAEQLGRPIAKAWNAIGAGPFANKGKPAGTPGRIALPVAADRDEDRRVALALVEDTGLDAFDAGSLADSWRQQPGAPAYCTDLTRDEMGPALAAAEKARLPKRRDLAGAAWMERLEGATTELDPDYLPRLNRALYM</sequence>
<dbReference type="OrthoDB" id="5524287at2"/>
<accession>A0A0A7PM99</accession>
<evidence type="ECO:0000259" key="2">
    <source>
        <dbReference type="Pfam" id="PF03807"/>
    </source>
</evidence>
<dbReference type="EMBL" id="CP009122">
    <property type="protein sequence ID" value="AJA11186.1"/>
    <property type="molecule type" value="Genomic_DNA"/>
</dbReference>
<dbReference type="Proteomes" id="UP000030907">
    <property type="component" value="Chromosome"/>
</dbReference>
<dbReference type="PANTHER" id="PTHR14239:SF0">
    <property type="entry name" value="F420-DEPENDENT NADP REDUCTASE"/>
    <property type="match status" value="1"/>
</dbReference>
<dbReference type="AlphaFoldDB" id="A0A0A7PM99"/>
<dbReference type="GO" id="GO:0052851">
    <property type="term" value="F:ferric-chelate reductase (NADPH) activity"/>
    <property type="evidence" value="ECO:0007669"/>
    <property type="project" value="TreeGrafter"/>
</dbReference>
<name>A0A0A7PM99_9SPHN</name>
<dbReference type="RefSeq" id="WP_039578572.1">
    <property type="nucleotide sequence ID" value="NZ_CP009122.1"/>
</dbReference>
<keyword evidence="4" id="KW-1185">Reference proteome</keyword>
<evidence type="ECO:0000313" key="3">
    <source>
        <dbReference type="EMBL" id="AJA11186.1"/>
    </source>
</evidence>
<dbReference type="HOGENOM" id="CLU_076368_0_2_5"/>
<dbReference type="Gene3D" id="3.40.50.720">
    <property type="entry name" value="NAD(P)-binding Rossmann-like Domain"/>
    <property type="match status" value="1"/>
</dbReference>
<feature type="domain" description="Pyrroline-5-carboxylate reductase catalytic N-terminal" evidence="2">
    <location>
        <begin position="2"/>
        <end position="92"/>
    </location>
</feature>
<organism evidence="3 4">
    <name type="scientific">Sphingopyxis fribergensis</name>
    <dbReference type="NCBI Taxonomy" id="1515612"/>
    <lineage>
        <taxon>Bacteria</taxon>
        <taxon>Pseudomonadati</taxon>
        <taxon>Pseudomonadota</taxon>
        <taxon>Alphaproteobacteria</taxon>
        <taxon>Sphingomonadales</taxon>
        <taxon>Sphingomonadaceae</taxon>
        <taxon>Sphingopyxis</taxon>
    </lineage>
</organism>
<dbReference type="InterPro" id="IPR036291">
    <property type="entry name" value="NAD(P)-bd_dom_sf"/>
</dbReference>
<reference evidence="3 4" key="1">
    <citation type="journal article" date="2015" name="Int. J. Syst. Evol. Microbiol.">
        <title>Description of Sphingopyxis fribergensis sp. nov. - a soil bacterium with the ability to degrade styrene and phenylacetic acid.</title>
        <authorList>
            <person name="Oelschlagel M."/>
            <person name="Ruckert C."/>
            <person name="Kalinowski J."/>
            <person name="Schmidt G."/>
            <person name="Schlomann M."/>
            <person name="Tischler D."/>
        </authorList>
    </citation>
    <scope>NUCLEOTIDE SEQUENCE [LARGE SCALE GENOMIC DNA]</scope>
    <source>
        <strain evidence="3 4">Kp5.2</strain>
    </source>
</reference>
<gene>
    <name evidence="3" type="ORF">SKP52_21650</name>
</gene>
<evidence type="ECO:0000313" key="4">
    <source>
        <dbReference type="Proteomes" id="UP000030907"/>
    </source>
</evidence>
<dbReference type="SUPFAM" id="SSF51735">
    <property type="entry name" value="NAD(P)-binding Rossmann-fold domains"/>
    <property type="match status" value="1"/>
</dbReference>
<protein>
    <submittedName>
        <fullName evidence="3">NADP oxidoreductase coenzyme F420-dependent</fullName>
    </submittedName>
</protein>
<proteinExistence type="predicted"/>
<dbReference type="GO" id="GO:0005886">
    <property type="term" value="C:plasma membrane"/>
    <property type="evidence" value="ECO:0007669"/>
    <property type="project" value="TreeGrafter"/>
</dbReference>
<keyword evidence="1" id="KW-0560">Oxidoreductase</keyword>
<dbReference type="KEGG" id="sphk:SKP52_21650"/>
<dbReference type="GO" id="GO:0008823">
    <property type="term" value="F:cupric reductase (NADH) activity"/>
    <property type="evidence" value="ECO:0007669"/>
    <property type="project" value="TreeGrafter"/>
</dbReference>
<dbReference type="Pfam" id="PF03807">
    <property type="entry name" value="F420_oxidored"/>
    <property type="match status" value="1"/>
</dbReference>